<dbReference type="Proteomes" id="UP000095143">
    <property type="component" value="Unassembled WGS sequence"/>
</dbReference>
<protein>
    <recommendedName>
        <fullName evidence="7">OmpA-like domain-containing protein</fullName>
    </recommendedName>
</protein>
<evidence type="ECO:0000256" key="4">
    <source>
        <dbReference type="PROSITE-ProRule" id="PRU00473"/>
    </source>
</evidence>
<dbReference type="InterPro" id="IPR006665">
    <property type="entry name" value="OmpA-like"/>
</dbReference>
<proteinExistence type="predicted"/>
<evidence type="ECO:0000256" key="3">
    <source>
        <dbReference type="ARBA" id="ARBA00023237"/>
    </source>
</evidence>
<comment type="subcellular location">
    <subcellularLocation>
        <location evidence="1">Cell outer membrane</location>
    </subcellularLocation>
</comment>
<dbReference type="InterPro" id="IPR036737">
    <property type="entry name" value="OmpA-like_sf"/>
</dbReference>
<dbReference type="PROSITE" id="PS51257">
    <property type="entry name" value="PROKAR_LIPOPROTEIN"/>
    <property type="match status" value="1"/>
</dbReference>
<dbReference type="SUPFAM" id="SSF103088">
    <property type="entry name" value="OmpA-like"/>
    <property type="match status" value="1"/>
</dbReference>
<evidence type="ECO:0000256" key="1">
    <source>
        <dbReference type="ARBA" id="ARBA00004442"/>
    </source>
</evidence>
<accession>A0A1C2DUU2</accession>
<keyword evidence="3" id="KW-0998">Cell outer membrane</keyword>
<dbReference type="EMBL" id="MDEN01000064">
    <property type="protein sequence ID" value="OCX18558.1"/>
    <property type="molecule type" value="Genomic_DNA"/>
</dbReference>
<dbReference type="Gene3D" id="3.30.1330.60">
    <property type="entry name" value="OmpA-like domain"/>
    <property type="match status" value="1"/>
</dbReference>
<feature type="signal peptide" evidence="6">
    <location>
        <begin position="1"/>
        <end position="27"/>
    </location>
</feature>
<keyword evidence="6" id="KW-0732">Signal</keyword>
<feature type="region of interest" description="Disordered" evidence="5">
    <location>
        <begin position="244"/>
        <end position="285"/>
    </location>
</feature>
<dbReference type="InterPro" id="IPR050330">
    <property type="entry name" value="Bact_OuterMem_StrucFunc"/>
</dbReference>
<feature type="domain" description="OmpA-like" evidence="7">
    <location>
        <begin position="115"/>
        <end position="238"/>
    </location>
</feature>
<reference evidence="8 9" key="1">
    <citation type="submission" date="2016-08" db="EMBL/GenBank/DDBJ databases">
        <title>Whole genome sequence of Pseudomonas graminis strain UASWS1507, a potential biological control agent for agriculture.</title>
        <authorList>
            <person name="Crovadore J."/>
            <person name="Calmin G."/>
            <person name="Chablais R."/>
            <person name="Cochard B."/>
            <person name="Lefort F."/>
        </authorList>
    </citation>
    <scope>NUCLEOTIDE SEQUENCE [LARGE SCALE GENOMIC DNA]</scope>
    <source>
        <strain evidence="8 9">UASWS1507</strain>
    </source>
</reference>
<dbReference type="PANTHER" id="PTHR30329:SF21">
    <property type="entry name" value="LIPOPROTEIN YIAD-RELATED"/>
    <property type="match status" value="1"/>
</dbReference>
<dbReference type="InterPro" id="IPR006690">
    <property type="entry name" value="OMPA-like_CS"/>
</dbReference>
<evidence type="ECO:0000259" key="7">
    <source>
        <dbReference type="PROSITE" id="PS51123"/>
    </source>
</evidence>
<dbReference type="PROSITE" id="PS01068">
    <property type="entry name" value="OMPA_1"/>
    <property type="match status" value="1"/>
</dbReference>
<sequence length="482" mass="50728">MKSFHPGKLTVLALAVTLSSCATFDQAGRDYGTAIGCAGGALLGAGLIYAATGNAGKAVAGGVVGGAAGCAVGHVWQNRQQELQRIAQEEHLKMQIDTLQAQAPAQNGKPAVMADAGIVAQVEDQGMFPTGSDQLTADGLRQVRKLANAFKPAQGQSNAQPQAVLVVGHTDATGSADFNQQLSERRARSVGKVLAEAGISAQSLYFQGVGAARPLADNTTTEGRAQNRRVEIVQLESTALLEQRVKQERSNPRYLAHGTRNQSTPKAKVAASAPQAEAPKKSTEQPVAALAPNFIDFGGSPASSDVNQLARLVKPMESTGFTLISKANASVPVASCEADRPRVAGAVKNLASGQELAEHETTDYLPGYNGRVWANNVNGNLVTITPIAVLRNNAEIAKQPRIQLVKGYEQNKKGKATTLAAVANTFEGQDTVLYRVFIDDAQAPVNCMDIVLDKNGGKAVDGKLFYDKTGESYVAKFVPIRT</sequence>
<dbReference type="PRINTS" id="PR01021">
    <property type="entry name" value="OMPADOMAIN"/>
</dbReference>
<evidence type="ECO:0000256" key="6">
    <source>
        <dbReference type="SAM" id="SignalP"/>
    </source>
</evidence>
<organism evidence="8 9">
    <name type="scientific">Pseudomonas graminis</name>
    <dbReference type="NCBI Taxonomy" id="158627"/>
    <lineage>
        <taxon>Bacteria</taxon>
        <taxon>Pseudomonadati</taxon>
        <taxon>Pseudomonadota</taxon>
        <taxon>Gammaproteobacteria</taxon>
        <taxon>Pseudomonadales</taxon>
        <taxon>Pseudomonadaceae</taxon>
        <taxon>Pseudomonas</taxon>
    </lineage>
</organism>
<name>A0A1C2DUU2_9PSED</name>
<evidence type="ECO:0000313" key="9">
    <source>
        <dbReference type="Proteomes" id="UP000095143"/>
    </source>
</evidence>
<dbReference type="Pfam" id="PF00691">
    <property type="entry name" value="OmpA"/>
    <property type="match status" value="1"/>
</dbReference>
<evidence type="ECO:0000313" key="8">
    <source>
        <dbReference type="EMBL" id="OCX18558.1"/>
    </source>
</evidence>
<evidence type="ECO:0000256" key="5">
    <source>
        <dbReference type="SAM" id="MobiDB-lite"/>
    </source>
</evidence>
<dbReference type="GO" id="GO:0009279">
    <property type="term" value="C:cell outer membrane"/>
    <property type="evidence" value="ECO:0007669"/>
    <property type="project" value="UniProtKB-SubCell"/>
</dbReference>
<dbReference type="InterPro" id="IPR006664">
    <property type="entry name" value="OMP_bac"/>
</dbReference>
<dbReference type="PANTHER" id="PTHR30329">
    <property type="entry name" value="STATOR ELEMENT OF FLAGELLAR MOTOR COMPLEX"/>
    <property type="match status" value="1"/>
</dbReference>
<comment type="caution">
    <text evidence="8">The sequence shown here is derived from an EMBL/GenBank/DDBJ whole genome shotgun (WGS) entry which is preliminary data.</text>
</comment>
<evidence type="ECO:0000256" key="2">
    <source>
        <dbReference type="ARBA" id="ARBA00023136"/>
    </source>
</evidence>
<dbReference type="PRINTS" id="PR01023">
    <property type="entry name" value="NAFLGMOTY"/>
</dbReference>
<dbReference type="PROSITE" id="PS51123">
    <property type="entry name" value="OMPA_2"/>
    <property type="match status" value="1"/>
</dbReference>
<gene>
    <name evidence="8" type="ORF">BBI10_16230</name>
</gene>
<dbReference type="OrthoDB" id="9805832at2"/>
<dbReference type="CDD" id="cd07185">
    <property type="entry name" value="OmpA_C-like"/>
    <property type="match status" value="1"/>
</dbReference>
<feature type="chain" id="PRO_5008659700" description="OmpA-like domain-containing protein" evidence="6">
    <location>
        <begin position="28"/>
        <end position="482"/>
    </location>
</feature>
<keyword evidence="2 4" id="KW-0472">Membrane</keyword>
<dbReference type="RefSeq" id="WP_065990041.1">
    <property type="nucleotide sequence ID" value="NZ_MDEN01000064.1"/>
</dbReference>
<dbReference type="AlphaFoldDB" id="A0A1C2DUU2"/>